<evidence type="ECO:0000313" key="2">
    <source>
        <dbReference type="EMBL" id="KAH7246963.1"/>
    </source>
</evidence>
<gene>
    <name evidence="2" type="ORF">B0J15DRAFT_499890</name>
</gene>
<evidence type="ECO:0000256" key="1">
    <source>
        <dbReference type="SAM" id="MobiDB-lite"/>
    </source>
</evidence>
<evidence type="ECO:0008006" key="4">
    <source>
        <dbReference type="Google" id="ProtNLM"/>
    </source>
</evidence>
<protein>
    <recommendedName>
        <fullName evidence="4">C2H2-type domain-containing protein</fullName>
    </recommendedName>
</protein>
<keyword evidence="3" id="KW-1185">Reference proteome</keyword>
<feature type="region of interest" description="Disordered" evidence="1">
    <location>
        <begin position="209"/>
        <end position="228"/>
    </location>
</feature>
<dbReference type="Proteomes" id="UP000736672">
    <property type="component" value="Unassembled WGS sequence"/>
</dbReference>
<reference evidence="2" key="1">
    <citation type="journal article" date="2021" name="Nat. Commun.">
        <title>Genetic determinants of endophytism in the Arabidopsis root mycobiome.</title>
        <authorList>
            <person name="Mesny F."/>
            <person name="Miyauchi S."/>
            <person name="Thiergart T."/>
            <person name="Pickel B."/>
            <person name="Atanasova L."/>
            <person name="Karlsson M."/>
            <person name="Huettel B."/>
            <person name="Barry K.W."/>
            <person name="Haridas S."/>
            <person name="Chen C."/>
            <person name="Bauer D."/>
            <person name="Andreopoulos W."/>
            <person name="Pangilinan J."/>
            <person name="LaButti K."/>
            <person name="Riley R."/>
            <person name="Lipzen A."/>
            <person name="Clum A."/>
            <person name="Drula E."/>
            <person name="Henrissat B."/>
            <person name="Kohler A."/>
            <person name="Grigoriev I.V."/>
            <person name="Martin F.M."/>
            <person name="Hacquard S."/>
        </authorList>
    </citation>
    <scope>NUCLEOTIDE SEQUENCE</scope>
    <source>
        <strain evidence="2">FSSC 5 MPI-SDFR-AT-0091</strain>
    </source>
</reference>
<dbReference type="OrthoDB" id="5132222at2759"/>
<evidence type="ECO:0000313" key="3">
    <source>
        <dbReference type="Proteomes" id="UP000736672"/>
    </source>
</evidence>
<accession>A0A9P9GWQ7</accession>
<dbReference type="EMBL" id="JAGTJS010000016">
    <property type="protein sequence ID" value="KAH7246963.1"/>
    <property type="molecule type" value="Genomic_DNA"/>
</dbReference>
<comment type="caution">
    <text evidence="2">The sequence shown here is derived from an EMBL/GenBank/DDBJ whole genome shotgun (WGS) entry which is preliminary data.</text>
</comment>
<name>A0A9P9GWQ7_FUSSL</name>
<sequence>MRFLTFNDISFRNKLESVNINNIRWKMGSTTLLRGFKVSISTLDAFLDANGVHETYGTPPFYKDHPDKDEISKLFYAKITQAGGTADKNRFRVMIPLVEGHGKSTVAYVTYAWVTVYAHREVLLDEDIPIAIPEGFEELRREILSFGEKLEDRDKIADEGKMGLFLVHIYEIRGLYTPREMLEWAKVPQYCDQCDAVFDDPSQAFTQRQLHRRDAHGSKESTCLLPEG</sequence>
<dbReference type="AlphaFoldDB" id="A0A9P9GWQ7"/>
<proteinExistence type="predicted"/>
<organism evidence="2 3">
    <name type="scientific">Fusarium solani</name>
    <name type="common">Filamentous fungus</name>
    <dbReference type="NCBI Taxonomy" id="169388"/>
    <lineage>
        <taxon>Eukaryota</taxon>
        <taxon>Fungi</taxon>
        <taxon>Dikarya</taxon>
        <taxon>Ascomycota</taxon>
        <taxon>Pezizomycotina</taxon>
        <taxon>Sordariomycetes</taxon>
        <taxon>Hypocreomycetidae</taxon>
        <taxon>Hypocreales</taxon>
        <taxon>Nectriaceae</taxon>
        <taxon>Fusarium</taxon>
        <taxon>Fusarium solani species complex</taxon>
    </lineage>
</organism>